<evidence type="ECO:0000256" key="14">
    <source>
        <dbReference type="ARBA" id="ARBA00048679"/>
    </source>
</evidence>
<feature type="compositionally biased region" description="Polar residues" evidence="21">
    <location>
        <begin position="125"/>
        <end position="134"/>
    </location>
</feature>
<dbReference type="InterPro" id="IPR011009">
    <property type="entry name" value="Kinase-like_dom_sf"/>
</dbReference>
<keyword evidence="5 19" id="KW-0723">Serine/threonine-protein kinase</keyword>
<dbReference type="GO" id="GO:1901925">
    <property type="term" value="P:negative regulation of protein import into nucleus during spindle assembly checkpoint"/>
    <property type="evidence" value="ECO:0007669"/>
    <property type="project" value="EnsemblFungi"/>
</dbReference>
<evidence type="ECO:0000256" key="21">
    <source>
        <dbReference type="SAM" id="MobiDB-lite"/>
    </source>
</evidence>
<dbReference type="PANTHER" id="PTHR24350">
    <property type="entry name" value="SERINE/THREONINE-PROTEIN KINASE IAL-RELATED"/>
    <property type="match status" value="1"/>
</dbReference>
<dbReference type="GO" id="GO:0032465">
    <property type="term" value="P:regulation of cytokinesis"/>
    <property type="evidence" value="ECO:0007669"/>
    <property type="project" value="EnsemblFungi"/>
</dbReference>
<keyword evidence="7 16" id="KW-0547">Nucleotide-binding</keyword>
<organism evidence="23 24">
    <name type="scientific">Henningerozyma blattae (strain ATCC 34711 / CBS 6284 / DSM 70876 / NBRC 10599 / NRRL Y-10934 / UCD 77-7)</name>
    <name type="common">Yeast</name>
    <name type="synonym">Tetrapisispora blattae</name>
    <dbReference type="NCBI Taxonomy" id="1071380"/>
    <lineage>
        <taxon>Eukaryota</taxon>
        <taxon>Fungi</taxon>
        <taxon>Dikarya</taxon>
        <taxon>Ascomycota</taxon>
        <taxon>Saccharomycotina</taxon>
        <taxon>Saccharomycetes</taxon>
        <taxon>Saccharomycetales</taxon>
        <taxon>Saccharomycetaceae</taxon>
        <taxon>Henningerozyma</taxon>
    </lineage>
</organism>
<feature type="active site" description="Proton acceptor" evidence="15">
    <location>
        <position position="299"/>
    </location>
</feature>
<dbReference type="STRING" id="1071380.I2GV54"/>
<keyword evidence="24" id="KW-1185">Reference proteome</keyword>
<evidence type="ECO:0000256" key="16">
    <source>
        <dbReference type="PIRSR" id="PIRSR630616-2"/>
    </source>
</evidence>
<evidence type="ECO:0000256" key="5">
    <source>
        <dbReference type="ARBA" id="ARBA00022527"/>
    </source>
</evidence>
<keyword evidence="8 20" id="KW-0418">Kinase</keyword>
<dbReference type="GO" id="GO:0045143">
    <property type="term" value="P:homologous chromosome segregation"/>
    <property type="evidence" value="ECO:0007669"/>
    <property type="project" value="EnsemblFungi"/>
</dbReference>
<evidence type="ECO:0000256" key="17">
    <source>
        <dbReference type="PIRSR" id="PIRSR630616-3"/>
    </source>
</evidence>
<dbReference type="Proteomes" id="UP000002866">
    <property type="component" value="Chromosome 1"/>
</dbReference>
<keyword evidence="6 20" id="KW-0808">Transferase</keyword>
<dbReference type="FunFam" id="1.10.510.10:FF:000235">
    <property type="entry name" value="Serine/threonine-protein kinase ark1"/>
    <property type="match status" value="1"/>
</dbReference>
<dbReference type="SMART" id="SM00220">
    <property type="entry name" value="S_TKc"/>
    <property type="match status" value="1"/>
</dbReference>
<dbReference type="SUPFAM" id="SSF56112">
    <property type="entry name" value="Protein kinase-like (PK-like)"/>
    <property type="match status" value="1"/>
</dbReference>
<dbReference type="InterPro" id="IPR030616">
    <property type="entry name" value="Aur-like"/>
</dbReference>
<evidence type="ECO:0000256" key="10">
    <source>
        <dbReference type="ARBA" id="ARBA00022838"/>
    </source>
</evidence>
<dbReference type="FunFam" id="3.30.200.20:FF:000042">
    <property type="entry name" value="Aurora kinase A"/>
    <property type="match status" value="1"/>
</dbReference>
<comment type="similarity">
    <text evidence="20">Belongs to the protein kinase superfamily. Ser/Thr protein kinase family. Aurora subfamily.</text>
</comment>
<comment type="catalytic activity">
    <reaction evidence="14 20">
        <text>L-seryl-[protein] + ATP = O-phospho-L-seryl-[protein] + ADP + H(+)</text>
        <dbReference type="Rhea" id="RHEA:17989"/>
        <dbReference type="Rhea" id="RHEA-COMP:9863"/>
        <dbReference type="Rhea" id="RHEA-COMP:11604"/>
        <dbReference type="ChEBI" id="CHEBI:15378"/>
        <dbReference type="ChEBI" id="CHEBI:29999"/>
        <dbReference type="ChEBI" id="CHEBI:30616"/>
        <dbReference type="ChEBI" id="CHEBI:83421"/>
        <dbReference type="ChEBI" id="CHEBI:456216"/>
        <dbReference type="EC" id="2.7.11.1"/>
    </reaction>
</comment>
<evidence type="ECO:0000256" key="12">
    <source>
        <dbReference type="ARBA" id="ARBA00023328"/>
    </source>
</evidence>
<feature type="binding site" evidence="16">
    <location>
        <position position="317"/>
    </location>
    <ligand>
        <name>ATP</name>
        <dbReference type="ChEBI" id="CHEBI:30616"/>
    </ligand>
</feature>
<dbReference type="GO" id="GO:0044779">
    <property type="term" value="P:meiotic spindle checkpoint signaling"/>
    <property type="evidence" value="ECO:0007669"/>
    <property type="project" value="EnsemblFungi"/>
</dbReference>
<evidence type="ECO:0000256" key="9">
    <source>
        <dbReference type="ARBA" id="ARBA00022829"/>
    </source>
</evidence>
<gene>
    <name evidence="23" type="primary">TBLA0A02050</name>
    <name evidence="23" type="ORF">TBLA_0A02050</name>
</gene>
<dbReference type="KEGG" id="tbl:TBLA_0A02050"/>
<feature type="region of interest" description="Disordered" evidence="21">
    <location>
        <begin position="71"/>
        <end position="134"/>
    </location>
</feature>
<dbReference type="GO" id="GO:0051228">
    <property type="term" value="P:mitotic spindle disassembly"/>
    <property type="evidence" value="ECO:0007669"/>
    <property type="project" value="EnsemblFungi"/>
</dbReference>
<evidence type="ECO:0000256" key="20">
    <source>
        <dbReference type="RuleBase" id="RU367134"/>
    </source>
</evidence>
<dbReference type="FunCoup" id="I2GV54">
    <property type="interactions" value="1170"/>
</dbReference>
<evidence type="ECO:0000259" key="22">
    <source>
        <dbReference type="PROSITE" id="PS50011"/>
    </source>
</evidence>
<dbReference type="CDD" id="cd14007">
    <property type="entry name" value="STKc_Aurora"/>
    <property type="match status" value="1"/>
</dbReference>
<keyword evidence="9" id="KW-0159">Chromosome partition</keyword>
<evidence type="ECO:0000256" key="18">
    <source>
        <dbReference type="PROSITE-ProRule" id="PRU10141"/>
    </source>
</evidence>
<dbReference type="GO" id="GO:0005828">
    <property type="term" value="C:kinetochore microtubule"/>
    <property type="evidence" value="ECO:0007669"/>
    <property type="project" value="EnsemblFungi"/>
</dbReference>
<feature type="binding site" evidence="16">
    <location>
        <begin position="303"/>
        <end position="304"/>
    </location>
    <ligand>
        <name>ATP</name>
        <dbReference type="ChEBI" id="CHEBI:30616"/>
    </ligand>
</feature>
<dbReference type="InterPro" id="IPR008271">
    <property type="entry name" value="Ser/Thr_kinase_AS"/>
</dbReference>
<sequence>MLLPLPGDVSIAKDVRRQRNSFLNAQHNYNSAMNNMTTSHDQSKLNGYISPSRIPLWTSANQARSPFNKQANVRQNGNFSTSRITSPSKIPSPPKIASPIKYLPYSPSKSNRFSMSKRSPLREMQNIQRKSYRSGSSIPTKEKLLLPSISSSNSGNNDHAISNINSKNKLQFSDFEIGRGLGKGKFGKVYCVKHKQSGFISALKVMKKKEIVSYNAEKQFKREVEVQNSLNHPNIVKIFGFFQDEIFVYLIMEYLINGELYKSLKNNNGPFNDILASNYIYQIADALKYMHSKHIIHRDIKPENIVLGFNNKIKLADFGWSICTPPNLRRKTICGTIDYLAPELVTFKEYDYNVDIWALGILTYELIVGNPPFEEETKDLTYKRIINVDLNFPQTVSMDARDLITRLLRFDPSKRMPLVDVMKHPWITKNKPYW</sequence>
<evidence type="ECO:0000256" key="8">
    <source>
        <dbReference type="ARBA" id="ARBA00022777"/>
    </source>
</evidence>
<dbReference type="InterPro" id="IPR000719">
    <property type="entry name" value="Prot_kinase_dom"/>
</dbReference>
<feature type="binding site" evidence="16 18">
    <location>
        <position position="204"/>
    </location>
    <ligand>
        <name>ATP</name>
        <dbReference type="ChEBI" id="CHEBI:30616"/>
    </ligand>
</feature>
<dbReference type="RefSeq" id="XP_004177525.1">
    <property type="nucleotide sequence ID" value="XM_004177477.1"/>
</dbReference>
<dbReference type="InterPro" id="IPR017441">
    <property type="entry name" value="Protein_kinase_ATP_BS"/>
</dbReference>
<feature type="binding site" evidence="16">
    <location>
        <position position="185"/>
    </location>
    <ligand>
        <name>ATP</name>
        <dbReference type="ChEBI" id="CHEBI:30616"/>
    </ligand>
</feature>
<evidence type="ECO:0000256" key="7">
    <source>
        <dbReference type="ARBA" id="ARBA00022741"/>
    </source>
</evidence>
<dbReference type="GO" id="GO:0090266">
    <property type="term" value="P:regulation of mitotic cell cycle spindle assembly checkpoint"/>
    <property type="evidence" value="ECO:0007669"/>
    <property type="project" value="EnsemblFungi"/>
</dbReference>
<evidence type="ECO:0000313" key="23">
    <source>
        <dbReference type="EMBL" id="CCH58006.1"/>
    </source>
</evidence>
<feature type="cross-link" description="Glycyl lysine isopeptide (Lys-Gly) (interchain with G-Cter in SUMO2)" evidence="17">
    <location>
        <position position="301"/>
    </location>
</feature>
<dbReference type="InParanoid" id="I2GV54"/>
<feature type="compositionally biased region" description="Polar residues" evidence="21">
    <location>
        <begin position="107"/>
        <end position="117"/>
    </location>
</feature>
<dbReference type="GeneID" id="14493131"/>
<feature type="compositionally biased region" description="Low complexity" evidence="21">
    <location>
        <begin position="80"/>
        <end position="89"/>
    </location>
</feature>
<evidence type="ECO:0000256" key="6">
    <source>
        <dbReference type="ARBA" id="ARBA00022679"/>
    </source>
</evidence>
<dbReference type="Pfam" id="PF00069">
    <property type="entry name" value="Pkinase"/>
    <property type="match status" value="1"/>
</dbReference>
<dbReference type="GO" id="GO:0000776">
    <property type="term" value="C:kinetochore"/>
    <property type="evidence" value="ECO:0007669"/>
    <property type="project" value="UniProtKB-KW"/>
</dbReference>
<keyword evidence="10" id="KW-0995">Kinetochore</keyword>
<dbReference type="OMA" id="HDENNDP"/>
<dbReference type="Gene3D" id="1.10.510.10">
    <property type="entry name" value="Transferase(Phosphotransferase) domain 1"/>
    <property type="match status" value="1"/>
</dbReference>
<protein>
    <recommendedName>
        <fullName evidence="3 20">Aurora kinase</fullName>
        <ecNumber evidence="2 20">2.7.11.1</ecNumber>
    </recommendedName>
</protein>
<dbReference type="AlphaFoldDB" id="I2GV54"/>
<accession>I2GV54</accession>
<dbReference type="OrthoDB" id="377346at2759"/>
<dbReference type="GO" id="GO:0008608">
    <property type="term" value="P:attachment of spindle microtubules to kinetochore"/>
    <property type="evidence" value="ECO:0007669"/>
    <property type="project" value="EnsemblFungi"/>
</dbReference>
<dbReference type="PROSITE" id="PS50011">
    <property type="entry name" value="PROTEIN_KINASE_DOM"/>
    <property type="match status" value="1"/>
</dbReference>
<reference evidence="23 24" key="1">
    <citation type="journal article" date="2011" name="Proc. Natl. Acad. Sci. U.S.A.">
        <title>Evolutionary erosion of yeast sex chromosomes by mating-type switching accidents.</title>
        <authorList>
            <person name="Gordon J.L."/>
            <person name="Armisen D."/>
            <person name="Proux-Wera E."/>
            <person name="Oheigeartaigh S.S."/>
            <person name="Byrne K.P."/>
            <person name="Wolfe K.H."/>
        </authorList>
    </citation>
    <scope>NUCLEOTIDE SEQUENCE [LARGE SCALE GENOMIC DNA]</scope>
    <source>
        <strain evidence="24">ATCC 34711 / CBS 6284 / DSM 70876 / NBRC 10599 / NRRL Y-10934 / UCD 77-7</strain>
    </source>
</reference>
<comment type="subcellular location">
    <subcellularLocation>
        <location evidence="1">Chromosome</location>
        <location evidence="1">Centromere</location>
        <location evidence="1">Kinetochore</location>
    </subcellularLocation>
</comment>
<dbReference type="GO" id="GO:0005524">
    <property type="term" value="F:ATP binding"/>
    <property type="evidence" value="ECO:0007669"/>
    <property type="project" value="UniProtKB-UniRule"/>
</dbReference>
<proteinExistence type="inferred from homology"/>
<dbReference type="Gene3D" id="3.30.200.20">
    <property type="entry name" value="Phosphorylase Kinase, domain 1"/>
    <property type="match status" value="1"/>
</dbReference>
<dbReference type="GO" id="GO:1901673">
    <property type="term" value="P:regulation of mitotic spindle assembly"/>
    <property type="evidence" value="ECO:0007669"/>
    <property type="project" value="EnsemblFungi"/>
</dbReference>
<dbReference type="GO" id="GO:0032133">
    <property type="term" value="C:chromosome passenger complex"/>
    <property type="evidence" value="ECO:0007669"/>
    <property type="project" value="EnsemblFungi"/>
</dbReference>
<dbReference type="PROSITE" id="PS00107">
    <property type="entry name" value="PROTEIN_KINASE_ATP"/>
    <property type="match status" value="1"/>
</dbReference>
<feature type="domain" description="Protein kinase" evidence="22">
    <location>
        <begin position="175"/>
        <end position="427"/>
    </location>
</feature>
<name>I2GV54_HENB6</name>
<evidence type="ECO:0000256" key="4">
    <source>
        <dbReference type="ARBA" id="ARBA00022454"/>
    </source>
</evidence>
<keyword evidence="12" id="KW-0137">Centromere</keyword>
<dbReference type="GO" id="GO:0004674">
    <property type="term" value="F:protein serine/threonine kinase activity"/>
    <property type="evidence" value="ECO:0007669"/>
    <property type="project" value="UniProtKB-KW"/>
</dbReference>
<dbReference type="GO" id="GO:0051233">
    <property type="term" value="C:spindle midzone"/>
    <property type="evidence" value="ECO:0007669"/>
    <property type="project" value="EnsemblFungi"/>
</dbReference>
<evidence type="ECO:0000256" key="2">
    <source>
        <dbReference type="ARBA" id="ARBA00012513"/>
    </source>
</evidence>
<comment type="catalytic activity">
    <reaction evidence="13 20">
        <text>L-threonyl-[protein] + ATP = O-phospho-L-threonyl-[protein] + ADP + H(+)</text>
        <dbReference type="Rhea" id="RHEA:46608"/>
        <dbReference type="Rhea" id="RHEA-COMP:11060"/>
        <dbReference type="Rhea" id="RHEA-COMP:11605"/>
        <dbReference type="ChEBI" id="CHEBI:15378"/>
        <dbReference type="ChEBI" id="CHEBI:30013"/>
        <dbReference type="ChEBI" id="CHEBI:30616"/>
        <dbReference type="ChEBI" id="CHEBI:61977"/>
        <dbReference type="ChEBI" id="CHEBI:456216"/>
        <dbReference type="EC" id="2.7.11.1"/>
    </reaction>
</comment>
<evidence type="ECO:0000256" key="15">
    <source>
        <dbReference type="PIRSR" id="PIRSR630616-1"/>
    </source>
</evidence>
<keyword evidence="11 16" id="KW-0067">ATP-binding</keyword>
<evidence type="ECO:0000313" key="24">
    <source>
        <dbReference type="Proteomes" id="UP000002866"/>
    </source>
</evidence>
<evidence type="ECO:0000256" key="19">
    <source>
        <dbReference type="RuleBase" id="RU000304"/>
    </source>
</evidence>
<evidence type="ECO:0000256" key="1">
    <source>
        <dbReference type="ARBA" id="ARBA00004629"/>
    </source>
</evidence>
<evidence type="ECO:0000256" key="13">
    <source>
        <dbReference type="ARBA" id="ARBA00047899"/>
    </source>
</evidence>
<dbReference type="eggNOG" id="KOG0580">
    <property type="taxonomic scope" value="Eukaryota"/>
</dbReference>
<dbReference type="PROSITE" id="PS00108">
    <property type="entry name" value="PROTEIN_KINASE_ST"/>
    <property type="match status" value="1"/>
</dbReference>
<dbReference type="GO" id="GO:0044774">
    <property type="term" value="P:mitotic DNA integrity checkpoint signaling"/>
    <property type="evidence" value="ECO:0007669"/>
    <property type="project" value="EnsemblFungi"/>
</dbReference>
<dbReference type="GO" id="GO:0045144">
    <property type="term" value="P:meiotic sister chromatid segregation"/>
    <property type="evidence" value="ECO:0007669"/>
    <property type="project" value="EnsemblFungi"/>
</dbReference>
<dbReference type="HOGENOM" id="CLU_000288_63_6_1"/>
<evidence type="ECO:0000256" key="3">
    <source>
        <dbReference type="ARBA" id="ARBA00021157"/>
    </source>
</evidence>
<evidence type="ECO:0000256" key="11">
    <source>
        <dbReference type="ARBA" id="ARBA00022840"/>
    </source>
</evidence>
<dbReference type="EC" id="2.7.11.1" evidence="2 20"/>
<dbReference type="EMBL" id="HE806316">
    <property type="protein sequence ID" value="CCH58006.1"/>
    <property type="molecule type" value="Genomic_DNA"/>
</dbReference>
<keyword evidence="4" id="KW-0158">Chromosome</keyword>